<keyword evidence="6" id="KW-0812">Transmembrane</keyword>
<dbReference type="FunFam" id="3.30.565.10:FF:000010">
    <property type="entry name" value="Sensor histidine kinase RcsC"/>
    <property type="match status" value="1"/>
</dbReference>
<evidence type="ECO:0000256" key="11">
    <source>
        <dbReference type="ARBA" id="ARBA00022989"/>
    </source>
</evidence>
<evidence type="ECO:0000256" key="12">
    <source>
        <dbReference type="ARBA" id="ARBA00023012"/>
    </source>
</evidence>
<dbReference type="Proteomes" id="UP000235828">
    <property type="component" value="Chromosome A"/>
</dbReference>
<organism evidence="18 19">
    <name type="scientific">Vibrio tapetis subsp. tapetis</name>
    <dbReference type="NCBI Taxonomy" id="1671868"/>
    <lineage>
        <taxon>Bacteria</taxon>
        <taxon>Pseudomonadati</taxon>
        <taxon>Pseudomonadota</taxon>
        <taxon>Gammaproteobacteria</taxon>
        <taxon>Vibrionales</taxon>
        <taxon>Vibrionaceae</taxon>
        <taxon>Vibrio</taxon>
    </lineage>
</organism>
<keyword evidence="13" id="KW-0472">Membrane</keyword>
<dbReference type="GO" id="GO:0016020">
    <property type="term" value="C:membrane"/>
    <property type="evidence" value="ECO:0007669"/>
    <property type="project" value="UniProtKB-SubCell"/>
</dbReference>
<feature type="domain" description="Response regulatory" evidence="16">
    <location>
        <begin position="576"/>
        <end position="692"/>
    </location>
</feature>
<evidence type="ECO:0000256" key="8">
    <source>
        <dbReference type="ARBA" id="ARBA00022777"/>
    </source>
</evidence>
<dbReference type="InterPro" id="IPR011006">
    <property type="entry name" value="CheY-like_superfamily"/>
</dbReference>
<dbReference type="Gene3D" id="3.40.50.2300">
    <property type="match status" value="1"/>
</dbReference>
<evidence type="ECO:0000256" key="1">
    <source>
        <dbReference type="ARBA" id="ARBA00000085"/>
    </source>
</evidence>
<keyword evidence="8 18" id="KW-0418">Kinase</keyword>
<dbReference type="RefSeq" id="WP_102521434.1">
    <property type="nucleotide sequence ID" value="NZ_LT960611.1"/>
</dbReference>
<evidence type="ECO:0000256" key="14">
    <source>
        <dbReference type="PROSITE-ProRule" id="PRU00169"/>
    </source>
</evidence>
<keyword evidence="11" id="KW-1133">Transmembrane helix</keyword>
<dbReference type="InterPro" id="IPR003594">
    <property type="entry name" value="HATPase_dom"/>
</dbReference>
<evidence type="ECO:0000256" key="9">
    <source>
        <dbReference type="ARBA" id="ARBA00022801"/>
    </source>
</evidence>
<evidence type="ECO:0000256" key="10">
    <source>
        <dbReference type="ARBA" id="ARBA00022840"/>
    </source>
</evidence>
<dbReference type="SMART" id="SM00448">
    <property type="entry name" value="REC"/>
    <property type="match status" value="1"/>
</dbReference>
<evidence type="ECO:0000313" key="19">
    <source>
        <dbReference type="Proteomes" id="UP000235828"/>
    </source>
</evidence>
<evidence type="ECO:0000256" key="5">
    <source>
        <dbReference type="ARBA" id="ARBA00022679"/>
    </source>
</evidence>
<evidence type="ECO:0000259" key="17">
    <source>
        <dbReference type="PROSITE" id="PS50113"/>
    </source>
</evidence>
<keyword evidence="4 14" id="KW-0597">Phosphoprotein</keyword>
<dbReference type="SUPFAM" id="SSF55874">
    <property type="entry name" value="ATPase domain of HSP90 chaperone/DNA topoisomerase II/histidine kinase"/>
    <property type="match status" value="1"/>
</dbReference>
<dbReference type="PANTHER" id="PTHR43047:SF64">
    <property type="entry name" value="HISTIDINE KINASE CONTAINING CHEY-HOMOLOGOUS RECEIVER DOMAIN AND PAS DOMAIN-RELATED"/>
    <property type="match status" value="1"/>
</dbReference>
<dbReference type="OrthoDB" id="9810730at2"/>
<dbReference type="InterPro" id="IPR000700">
    <property type="entry name" value="PAS-assoc_C"/>
</dbReference>
<dbReference type="InterPro" id="IPR003661">
    <property type="entry name" value="HisK_dim/P_dom"/>
</dbReference>
<dbReference type="Gene3D" id="1.10.287.130">
    <property type="match status" value="1"/>
</dbReference>
<evidence type="ECO:0000256" key="13">
    <source>
        <dbReference type="ARBA" id="ARBA00023136"/>
    </source>
</evidence>
<dbReference type="SUPFAM" id="SSF55785">
    <property type="entry name" value="PYP-like sensor domain (PAS domain)"/>
    <property type="match status" value="1"/>
</dbReference>
<dbReference type="Pfam" id="PF02518">
    <property type="entry name" value="HATPase_c"/>
    <property type="match status" value="1"/>
</dbReference>
<dbReference type="InterPro" id="IPR036890">
    <property type="entry name" value="HATPase_C_sf"/>
</dbReference>
<keyword evidence="12" id="KW-0902">Two-component regulatory system</keyword>
<dbReference type="Gene3D" id="3.30.450.20">
    <property type="entry name" value="PAS domain"/>
    <property type="match status" value="1"/>
</dbReference>
<dbReference type="PROSITE" id="PS50113">
    <property type="entry name" value="PAC"/>
    <property type="match status" value="1"/>
</dbReference>
<dbReference type="InterPro" id="IPR035965">
    <property type="entry name" value="PAS-like_dom_sf"/>
</dbReference>
<evidence type="ECO:0000256" key="7">
    <source>
        <dbReference type="ARBA" id="ARBA00022741"/>
    </source>
</evidence>
<reference evidence="18 19" key="1">
    <citation type="submission" date="2017-10" db="EMBL/GenBank/DDBJ databases">
        <authorList>
            <person name="Banno H."/>
            <person name="Chua N.-H."/>
        </authorList>
    </citation>
    <scope>NUCLEOTIDE SEQUENCE [LARGE SCALE GENOMIC DNA]</scope>
    <source>
        <strain evidence="18">Vibrio tapetis CECT4600</strain>
    </source>
</reference>
<dbReference type="Pfam" id="PF00072">
    <property type="entry name" value="Response_reg"/>
    <property type="match status" value="1"/>
</dbReference>
<feature type="domain" description="Histidine kinase" evidence="15">
    <location>
        <begin position="333"/>
        <end position="550"/>
    </location>
</feature>
<dbReference type="EMBL" id="LT960611">
    <property type="protein sequence ID" value="SON48623.1"/>
    <property type="molecule type" value="Genomic_DNA"/>
</dbReference>
<dbReference type="SMART" id="SM00387">
    <property type="entry name" value="HATPase_c"/>
    <property type="match status" value="1"/>
</dbReference>
<dbReference type="GO" id="GO:0005524">
    <property type="term" value="F:ATP binding"/>
    <property type="evidence" value="ECO:0007669"/>
    <property type="project" value="UniProtKB-KW"/>
</dbReference>
<proteinExistence type="predicted"/>
<dbReference type="InterPro" id="IPR005467">
    <property type="entry name" value="His_kinase_dom"/>
</dbReference>
<comment type="catalytic activity">
    <reaction evidence="1">
        <text>ATP + protein L-histidine = ADP + protein N-phospho-L-histidine.</text>
        <dbReference type="EC" id="2.7.13.3"/>
    </reaction>
</comment>
<keyword evidence="5" id="KW-0808">Transferase</keyword>
<dbReference type="PRINTS" id="PR00344">
    <property type="entry name" value="BCTRLSENSOR"/>
</dbReference>
<keyword evidence="10" id="KW-0067">ATP-binding</keyword>
<dbReference type="AlphaFoldDB" id="A0A2N8Z9S7"/>
<dbReference type="InterPro" id="IPR036097">
    <property type="entry name" value="HisK_dim/P_sf"/>
</dbReference>
<dbReference type="EC" id="2.7.13.3" evidence="3"/>
<dbReference type="KEGG" id="vta:A0644"/>
<dbReference type="CDD" id="cd16922">
    <property type="entry name" value="HATPase_EvgS-ArcB-TorS-like"/>
    <property type="match status" value="1"/>
</dbReference>
<accession>A0A2N8Z9S7</accession>
<evidence type="ECO:0000256" key="4">
    <source>
        <dbReference type="ARBA" id="ARBA00022553"/>
    </source>
</evidence>
<sequence length="692" mass="78027">MNTLEKEQLEESNLALQKSKANEQRLMNENRAILDALSSMSGTHSKQQTFNVLLPVLKQYISFEDAVILSRSEAEEPFKTLLSTNQALACESWEYDEKFERGIDGDCIVLYKPSVLTQFEHFNSIVKDQIGSVLLTGVKTEANQCVILFFGKRRSQFGFESKAALMRFLPLIERALVDITYKEKLQSIVMSRTAQLKRSRERFHDFANSVGDWLWETDEQLNFTYMSEVNSLSFDLSNKDLLSQINNVELANEIRESLDNRKPFKKLEWCNDELTDEWLSVSGAPYYDQYGNFLGYRGIVKDVTQRRRRFLEVKKARLEAEKANRAKSEFLAMMSHEIRTPLNAILGLIDVLLDSAPRDKDQDRLELMASSAELLLAIISDVLDLSKVESSSFKLEKQVVNLRDTVANSLTQYHPLAESKGLTFITSLDENLPTYVNTDPTRLSQILFNLVGNAIKFTSVGHIKVTISLSENRYLNLEVEDTGIGMEQHAIDKLFSPFVQADSSITRKYGGTGLGLTITKHLVHSFDGSICVTSDIDQGSRFAVSIPVTTSHFKSDSLRETTTNNEEVVIKRQSLNILVAEDSPANQMVIRLLLNNLGHNVTIANNGLEAIKIAKENEQSLDVVFMDISMPEMDGITATKEIRERSIALPIIALTAHAMPDDKAQCLSSGMNDFITKPVRSKDLQIALSRFL</sequence>
<dbReference type="GO" id="GO:0016787">
    <property type="term" value="F:hydrolase activity"/>
    <property type="evidence" value="ECO:0007669"/>
    <property type="project" value="UniProtKB-KW"/>
</dbReference>
<dbReference type="FunFam" id="1.10.287.130:FF:000004">
    <property type="entry name" value="Ethylene receptor 1"/>
    <property type="match status" value="1"/>
</dbReference>
<evidence type="ECO:0000256" key="2">
    <source>
        <dbReference type="ARBA" id="ARBA00004370"/>
    </source>
</evidence>
<evidence type="ECO:0000256" key="6">
    <source>
        <dbReference type="ARBA" id="ARBA00022692"/>
    </source>
</evidence>
<feature type="modified residue" description="4-aspartylphosphate" evidence="14">
    <location>
        <position position="627"/>
    </location>
</feature>
<dbReference type="SUPFAM" id="SSF47384">
    <property type="entry name" value="Homodimeric domain of signal transducing histidine kinase"/>
    <property type="match status" value="1"/>
</dbReference>
<keyword evidence="19" id="KW-1185">Reference proteome</keyword>
<protein>
    <recommendedName>
        <fullName evidence="3">histidine kinase</fullName>
        <ecNumber evidence="3">2.7.13.3</ecNumber>
    </recommendedName>
</protein>
<keyword evidence="9" id="KW-0378">Hydrolase</keyword>
<evidence type="ECO:0000259" key="16">
    <source>
        <dbReference type="PROSITE" id="PS50110"/>
    </source>
</evidence>
<dbReference type="CDD" id="cd00082">
    <property type="entry name" value="HisKA"/>
    <property type="match status" value="1"/>
</dbReference>
<dbReference type="CDD" id="cd17546">
    <property type="entry name" value="REC_hyHK_CKI1_RcsC-like"/>
    <property type="match status" value="1"/>
</dbReference>
<dbReference type="PROSITE" id="PS50110">
    <property type="entry name" value="RESPONSE_REGULATORY"/>
    <property type="match status" value="1"/>
</dbReference>
<evidence type="ECO:0000313" key="18">
    <source>
        <dbReference type="EMBL" id="SON48623.1"/>
    </source>
</evidence>
<dbReference type="PANTHER" id="PTHR43047">
    <property type="entry name" value="TWO-COMPONENT HISTIDINE PROTEIN KINASE"/>
    <property type="match status" value="1"/>
</dbReference>
<comment type="subcellular location">
    <subcellularLocation>
        <location evidence="2">Membrane</location>
    </subcellularLocation>
</comment>
<dbReference type="GO" id="GO:0000155">
    <property type="term" value="F:phosphorelay sensor kinase activity"/>
    <property type="evidence" value="ECO:0007669"/>
    <property type="project" value="InterPro"/>
</dbReference>
<dbReference type="InterPro" id="IPR001789">
    <property type="entry name" value="Sig_transdc_resp-reg_receiver"/>
</dbReference>
<dbReference type="PROSITE" id="PS50109">
    <property type="entry name" value="HIS_KIN"/>
    <property type="match status" value="1"/>
</dbReference>
<dbReference type="Pfam" id="PF00512">
    <property type="entry name" value="HisKA"/>
    <property type="match status" value="1"/>
</dbReference>
<dbReference type="InterPro" id="IPR004358">
    <property type="entry name" value="Sig_transdc_His_kin-like_C"/>
</dbReference>
<feature type="domain" description="PAC" evidence="17">
    <location>
        <begin position="260"/>
        <end position="315"/>
    </location>
</feature>
<keyword evidence="7" id="KW-0547">Nucleotide-binding</keyword>
<evidence type="ECO:0000259" key="15">
    <source>
        <dbReference type="PROSITE" id="PS50109"/>
    </source>
</evidence>
<gene>
    <name evidence="18" type="ORF">VTAP4600_A0644</name>
</gene>
<dbReference type="Gene3D" id="3.30.565.10">
    <property type="entry name" value="Histidine kinase-like ATPase, C-terminal domain"/>
    <property type="match status" value="1"/>
</dbReference>
<name>A0A2N8Z9S7_9VIBR</name>
<dbReference type="SMART" id="SM00388">
    <property type="entry name" value="HisKA"/>
    <property type="match status" value="1"/>
</dbReference>
<dbReference type="SUPFAM" id="SSF52172">
    <property type="entry name" value="CheY-like"/>
    <property type="match status" value="1"/>
</dbReference>
<evidence type="ECO:0000256" key="3">
    <source>
        <dbReference type="ARBA" id="ARBA00012438"/>
    </source>
</evidence>